<keyword evidence="8" id="KW-0378">Hydrolase</keyword>
<evidence type="ECO:0000256" key="4">
    <source>
        <dbReference type="ARBA" id="ARBA00022840"/>
    </source>
</evidence>
<proteinExistence type="predicted"/>
<dbReference type="PROSITE" id="PS50162">
    <property type="entry name" value="RECA_2"/>
    <property type="match status" value="1"/>
</dbReference>
<gene>
    <name evidence="8" type="ORF">BXZ70DRAFT_283688</name>
</gene>
<dbReference type="GO" id="GO:0005657">
    <property type="term" value="C:replication fork"/>
    <property type="evidence" value="ECO:0007669"/>
    <property type="project" value="TreeGrafter"/>
</dbReference>
<evidence type="ECO:0000256" key="1">
    <source>
        <dbReference type="ARBA" id="ARBA00004123"/>
    </source>
</evidence>
<keyword evidence="9" id="KW-1185">Reference proteome</keyword>
<dbReference type="GO" id="GO:0090656">
    <property type="term" value="P:t-circle formation"/>
    <property type="evidence" value="ECO:0007669"/>
    <property type="project" value="TreeGrafter"/>
</dbReference>
<dbReference type="InterPro" id="IPR020588">
    <property type="entry name" value="RecA_ATP-bd"/>
</dbReference>
<protein>
    <submittedName>
        <fullName evidence="8">P-loop containing nucleoside triphosphate hydrolase protein</fullName>
    </submittedName>
</protein>
<dbReference type="InterPro" id="IPR013632">
    <property type="entry name" value="Rad51_C"/>
</dbReference>
<dbReference type="GO" id="GO:0000722">
    <property type="term" value="P:telomere maintenance via recombination"/>
    <property type="evidence" value="ECO:0007669"/>
    <property type="project" value="TreeGrafter"/>
</dbReference>
<dbReference type="PANTHER" id="PTHR46487:SF1">
    <property type="entry name" value="DNA REPAIR PROTEIN XRCC3"/>
    <property type="match status" value="1"/>
</dbReference>
<dbReference type="InterPro" id="IPR027417">
    <property type="entry name" value="P-loop_NTPase"/>
</dbReference>
<dbReference type="GO" id="GO:0000400">
    <property type="term" value="F:four-way junction DNA binding"/>
    <property type="evidence" value="ECO:0007669"/>
    <property type="project" value="TreeGrafter"/>
</dbReference>
<dbReference type="OrthoDB" id="1861185at2759"/>
<accession>A0A8K0UYV1</accession>
<keyword evidence="3" id="KW-0227">DNA damage</keyword>
<dbReference type="Pfam" id="PF08423">
    <property type="entry name" value="Rad51"/>
    <property type="match status" value="1"/>
</dbReference>
<dbReference type="GO" id="GO:0005524">
    <property type="term" value="F:ATP binding"/>
    <property type="evidence" value="ECO:0007669"/>
    <property type="project" value="UniProtKB-KW"/>
</dbReference>
<evidence type="ECO:0000259" key="7">
    <source>
        <dbReference type="PROSITE" id="PS50162"/>
    </source>
</evidence>
<dbReference type="GO" id="GO:0140664">
    <property type="term" value="F:ATP-dependent DNA damage sensor activity"/>
    <property type="evidence" value="ECO:0007669"/>
    <property type="project" value="InterPro"/>
</dbReference>
<evidence type="ECO:0000256" key="5">
    <source>
        <dbReference type="ARBA" id="ARBA00023204"/>
    </source>
</evidence>
<dbReference type="GO" id="GO:0071140">
    <property type="term" value="P:resolution of mitotic recombination intermediates"/>
    <property type="evidence" value="ECO:0007669"/>
    <property type="project" value="TreeGrafter"/>
</dbReference>
<keyword evidence="6" id="KW-0539">Nucleus</keyword>
<dbReference type="GO" id="GO:0016787">
    <property type="term" value="F:hydrolase activity"/>
    <property type="evidence" value="ECO:0007669"/>
    <property type="project" value="UniProtKB-KW"/>
</dbReference>
<sequence>MESPSISSLASISPSQQATLQRAKINTVSDLILIPPTEVAKRCKLTLFAAQAIVDLVYRELAPVPIRLDSKSTKEREIFTTGVEDLDTLLGGGIRTGMVWEIVGESAAGKTQLALQTTLFVQLPKGLKGISGSACFLSTSWKLPTTRLMEMIASHPSLSPALCGLQDIDTIKTPTVSILQRVLSHTLPALVETRLQPGTTRKPVKLVVIDALTELFRTESRTSSTSLVERSKDITTISSILHTLAAKYQIAFVVLNEVSDVFNNGDDADTGLQQGEVLYRDQSRWFSQGHSIPGENRKEASLGLTWANQVNARVMLSRTDRMIYLEVDDTRASKRRKLDTPTGQDHKAVRLRRLNVIFSSVGPRGSLDYIVSDRGIVVIPEEHNNTVFSDPSPPKPHKPPDSMAQPVALMGVTGTSSTRSQTVVPSTNPGEQLLDLAVIAVGSDDLDNNIKSDDMDLEQGPQADEDDDLEAYWKDATLDDFYGSIDLDALSSSNPG</sequence>
<comment type="subcellular location">
    <subcellularLocation>
        <location evidence="1">Nucleus</location>
    </subcellularLocation>
</comment>
<keyword evidence="5" id="KW-0234">DNA repair</keyword>
<name>A0A8K0UYV1_9AGAR</name>
<evidence type="ECO:0000313" key="8">
    <source>
        <dbReference type="EMBL" id="KAH8107217.1"/>
    </source>
</evidence>
<dbReference type="GO" id="GO:0061982">
    <property type="term" value="P:meiosis I cell cycle process"/>
    <property type="evidence" value="ECO:0007669"/>
    <property type="project" value="UniProtKB-ARBA"/>
</dbReference>
<evidence type="ECO:0000256" key="6">
    <source>
        <dbReference type="ARBA" id="ARBA00023242"/>
    </source>
</evidence>
<dbReference type="InterPro" id="IPR047348">
    <property type="entry name" value="XRCC3-like_C"/>
</dbReference>
<reference evidence="8" key="1">
    <citation type="journal article" date="2021" name="New Phytol.">
        <title>Evolutionary innovations through gain and loss of genes in the ectomycorrhizal Boletales.</title>
        <authorList>
            <person name="Wu G."/>
            <person name="Miyauchi S."/>
            <person name="Morin E."/>
            <person name="Kuo A."/>
            <person name="Drula E."/>
            <person name="Varga T."/>
            <person name="Kohler A."/>
            <person name="Feng B."/>
            <person name="Cao Y."/>
            <person name="Lipzen A."/>
            <person name="Daum C."/>
            <person name="Hundley H."/>
            <person name="Pangilinan J."/>
            <person name="Johnson J."/>
            <person name="Barry K."/>
            <person name="LaButti K."/>
            <person name="Ng V."/>
            <person name="Ahrendt S."/>
            <person name="Min B."/>
            <person name="Choi I.G."/>
            <person name="Park H."/>
            <person name="Plett J.M."/>
            <person name="Magnuson J."/>
            <person name="Spatafora J.W."/>
            <person name="Nagy L.G."/>
            <person name="Henrissat B."/>
            <person name="Grigoriev I.V."/>
            <person name="Yang Z.L."/>
            <person name="Xu J."/>
            <person name="Martin F.M."/>
        </authorList>
    </citation>
    <scope>NUCLEOTIDE SEQUENCE</scope>
    <source>
        <strain evidence="8">KKN 215</strain>
    </source>
</reference>
<dbReference type="AlphaFoldDB" id="A0A8K0UYV1"/>
<dbReference type="SUPFAM" id="SSF52540">
    <property type="entry name" value="P-loop containing nucleoside triphosphate hydrolases"/>
    <property type="match status" value="1"/>
</dbReference>
<keyword evidence="4" id="KW-0067">ATP-binding</keyword>
<dbReference type="PANTHER" id="PTHR46487">
    <property type="entry name" value="DNA REPAIR PROTEIN XRCC3"/>
    <property type="match status" value="1"/>
</dbReference>
<organism evidence="8 9">
    <name type="scientific">Cristinia sonorae</name>
    <dbReference type="NCBI Taxonomy" id="1940300"/>
    <lineage>
        <taxon>Eukaryota</taxon>
        <taxon>Fungi</taxon>
        <taxon>Dikarya</taxon>
        <taxon>Basidiomycota</taxon>
        <taxon>Agaricomycotina</taxon>
        <taxon>Agaricomycetes</taxon>
        <taxon>Agaricomycetidae</taxon>
        <taxon>Agaricales</taxon>
        <taxon>Pleurotineae</taxon>
        <taxon>Stephanosporaceae</taxon>
        <taxon>Cristinia</taxon>
    </lineage>
</organism>
<dbReference type="GO" id="GO:0045003">
    <property type="term" value="P:double-strand break repair via synthesis-dependent strand annealing"/>
    <property type="evidence" value="ECO:0007669"/>
    <property type="project" value="TreeGrafter"/>
</dbReference>
<feature type="domain" description="RecA family profile 1" evidence="7">
    <location>
        <begin position="75"/>
        <end position="258"/>
    </location>
</feature>
<evidence type="ECO:0000256" key="3">
    <source>
        <dbReference type="ARBA" id="ARBA00022763"/>
    </source>
</evidence>
<dbReference type="Proteomes" id="UP000813824">
    <property type="component" value="Unassembled WGS sequence"/>
</dbReference>
<dbReference type="EMBL" id="JAEVFJ010000002">
    <property type="protein sequence ID" value="KAH8107217.1"/>
    <property type="molecule type" value="Genomic_DNA"/>
</dbReference>
<dbReference type="CDD" id="cd19491">
    <property type="entry name" value="XRCC3"/>
    <property type="match status" value="1"/>
</dbReference>
<keyword evidence="2" id="KW-0547">Nucleotide-binding</keyword>
<dbReference type="GO" id="GO:0033065">
    <property type="term" value="C:Rad51C-XRCC3 complex"/>
    <property type="evidence" value="ECO:0007669"/>
    <property type="project" value="TreeGrafter"/>
</dbReference>
<comment type="caution">
    <text evidence="8">The sequence shown here is derived from an EMBL/GenBank/DDBJ whole genome shotgun (WGS) entry which is preliminary data.</text>
</comment>
<evidence type="ECO:0000256" key="2">
    <source>
        <dbReference type="ARBA" id="ARBA00022741"/>
    </source>
</evidence>
<dbReference type="Gene3D" id="3.40.50.300">
    <property type="entry name" value="P-loop containing nucleotide triphosphate hydrolases"/>
    <property type="match status" value="1"/>
</dbReference>
<evidence type="ECO:0000313" key="9">
    <source>
        <dbReference type="Proteomes" id="UP000813824"/>
    </source>
</evidence>